<keyword evidence="6" id="KW-1185">Reference proteome</keyword>
<evidence type="ECO:0000256" key="1">
    <source>
        <dbReference type="ARBA" id="ARBA00008779"/>
    </source>
</evidence>
<dbReference type="Proteomes" id="UP000265926">
    <property type="component" value="Unassembled WGS sequence"/>
</dbReference>
<dbReference type="CDD" id="cd16025">
    <property type="entry name" value="PAS_like"/>
    <property type="match status" value="1"/>
</dbReference>
<sequence length="552" mass="62719">MNTIGGKIIAVTIFLLFNLFCDSSEKRRPNILIILADDIGFSDIGCYGSEIKTPNLDKLAEKGMRFRQFYNGAKCEPSRNSLFTGLYYGDDRAISFEGLLHDNGYGVIHSGKEHFESWVPERCFAANCSDHSFTFWAATNFFIPPDSTFSQPLFLDKNEINPGELEKITGKPFYMTDFITDMGINWLDDVLGKDKPFLLVLPYNAAHWPLQAWPEDIAKYRDLYRQGWDKIRAARFAKMQKLGVVPENIKLSTPEPDPTLKIKPFQPRNDGCDDVRKLMSVYTPWKELTAEQQDAFSLEESVFAAMIDRMDQNIGRVLEKIKTAGEEDNTIVMFFSDNGACPFERNRDLSIPPGGADSYRTQSTPWANVGNTPFRLYKQNGHEGGSHNHFIATWPGVIKPGTISDARTHIVDIFPTLLDLSGISYPAEIGGEPSIPLHGTSLLPVFKGENRKEPEFILSGFSEAKRMFLKGDYKIVKNIGEWEMYNLKTDPSEETDLAKSDSELLNSMIQSYHEAKQTINSTLKNEPRFVDYPYRNPVSSNQNRKDYSQYRK</sequence>
<dbReference type="GO" id="GO:0004065">
    <property type="term" value="F:arylsulfatase activity"/>
    <property type="evidence" value="ECO:0007669"/>
    <property type="project" value="TreeGrafter"/>
</dbReference>
<dbReference type="Pfam" id="PF00884">
    <property type="entry name" value="Sulfatase"/>
    <property type="match status" value="1"/>
</dbReference>
<dbReference type="RefSeq" id="WP_119436271.1">
    <property type="nucleotide sequence ID" value="NZ_QWGR01000001.1"/>
</dbReference>
<evidence type="ECO:0000259" key="4">
    <source>
        <dbReference type="Pfam" id="PF00884"/>
    </source>
</evidence>
<gene>
    <name evidence="5" type="ORF">D1614_02445</name>
</gene>
<evidence type="ECO:0000313" key="5">
    <source>
        <dbReference type="EMBL" id="RIJ50803.1"/>
    </source>
</evidence>
<dbReference type="EMBL" id="QWGR01000001">
    <property type="protein sequence ID" value="RIJ50803.1"/>
    <property type="molecule type" value="Genomic_DNA"/>
</dbReference>
<dbReference type="PANTHER" id="PTHR42693:SF53">
    <property type="entry name" value="ENDO-4-O-SULFATASE"/>
    <property type="match status" value="1"/>
</dbReference>
<feature type="compositionally biased region" description="Basic and acidic residues" evidence="3">
    <location>
        <begin position="543"/>
        <end position="552"/>
    </location>
</feature>
<dbReference type="InterPro" id="IPR050738">
    <property type="entry name" value="Sulfatase"/>
</dbReference>
<comment type="similarity">
    <text evidence="1">Belongs to the sulfatase family.</text>
</comment>
<feature type="region of interest" description="Disordered" evidence="3">
    <location>
        <begin position="531"/>
        <end position="552"/>
    </location>
</feature>
<proteinExistence type="inferred from homology"/>
<dbReference type="InterPro" id="IPR000917">
    <property type="entry name" value="Sulfatase_N"/>
</dbReference>
<dbReference type="SUPFAM" id="SSF53649">
    <property type="entry name" value="Alkaline phosphatase-like"/>
    <property type="match status" value="1"/>
</dbReference>
<evidence type="ECO:0000256" key="3">
    <source>
        <dbReference type="SAM" id="MobiDB-lite"/>
    </source>
</evidence>
<organism evidence="5 6">
    <name type="scientific">Maribellus luteus</name>
    <dbReference type="NCBI Taxonomy" id="2305463"/>
    <lineage>
        <taxon>Bacteria</taxon>
        <taxon>Pseudomonadati</taxon>
        <taxon>Bacteroidota</taxon>
        <taxon>Bacteroidia</taxon>
        <taxon>Marinilabiliales</taxon>
        <taxon>Prolixibacteraceae</taxon>
        <taxon>Maribellus</taxon>
    </lineage>
</organism>
<feature type="domain" description="Sulfatase N-terminal" evidence="4">
    <location>
        <begin position="29"/>
        <end position="423"/>
    </location>
</feature>
<dbReference type="OrthoDB" id="9764377at2"/>
<accession>A0A399TA17</accession>
<reference evidence="5 6" key="1">
    <citation type="submission" date="2018-08" db="EMBL/GenBank/DDBJ databases">
        <title>Pallidiluteibacterium maritimus gen. nov., sp. nov., isolated from coastal sediment.</title>
        <authorList>
            <person name="Zhou L.Y."/>
        </authorList>
    </citation>
    <scope>NUCLEOTIDE SEQUENCE [LARGE SCALE GENOMIC DNA]</scope>
    <source>
        <strain evidence="5 6">XSD2</strain>
    </source>
</reference>
<dbReference type="AlphaFoldDB" id="A0A399TA17"/>
<comment type="caution">
    <text evidence="5">The sequence shown here is derived from an EMBL/GenBank/DDBJ whole genome shotgun (WGS) entry which is preliminary data.</text>
</comment>
<dbReference type="Gene3D" id="3.30.1120.10">
    <property type="match status" value="1"/>
</dbReference>
<keyword evidence="2" id="KW-0378">Hydrolase</keyword>
<protein>
    <submittedName>
        <fullName evidence="5">Arylsulfatase</fullName>
    </submittedName>
</protein>
<dbReference type="PANTHER" id="PTHR42693">
    <property type="entry name" value="ARYLSULFATASE FAMILY MEMBER"/>
    <property type="match status" value="1"/>
</dbReference>
<evidence type="ECO:0000256" key="2">
    <source>
        <dbReference type="ARBA" id="ARBA00022801"/>
    </source>
</evidence>
<dbReference type="InterPro" id="IPR017850">
    <property type="entry name" value="Alkaline_phosphatase_core_sf"/>
</dbReference>
<evidence type="ECO:0000313" key="6">
    <source>
        <dbReference type="Proteomes" id="UP000265926"/>
    </source>
</evidence>
<dbReference type="Gene3D" id="3.40.720.10">
    <property type="entry name" value="Alkaline Phosphatase, subunit A"/>
    <property type="match status" value="1"/>
</dbReference>
<name>A0A399TA17_9BACT</name>